<keyword evidence="2" id="KW-1185">Reference proteome</keyword>
<name>A0ABV7L2E4_9PROT</name>
<dbReference type="Proteomes" id="UP001595528">
    <property type="component" value="Unassembled WGS sequence"/>
</dbReference>
<organism evidence="1 2">
    <name type="scientific">Marinibaculum pumilum</name>
    <dbReference type="NCBI Taxonomy" id="1766165"/>
    <lineage>
        <taxon>Bacteria</taxon>
        <taxon>Pseudomonadati</taxon>
        <taxon>Pseudomonadota</taxon>
        <taxon>Alphaproteobacteria</taxon>
        <taxon>Rhodospirillales</taxon>
        <taxon>Rhodospirillaceae</taxon>
        <taxon>Marinibaculum</taxon>
    </lineage>
</organism>
<dbReference type="NCBIfam" id="NF033394">
    <property type="entry name" value="capsid_maj_Podo"/>
    <property type="match status" value="1"/>
</dbReference>
<evidence type="ECO:0000313" key="1">
    <source>
        <dbReference type="EMBL" id="MFC3228785.1"/>
    </source>
</evidence>
<comment type="caution">
    <text evidence="1">The sequence shown here is derived from an EMBL/GenBank/DDBJ whole genome shotgun (WGS) entry which is preliminary data.</text>
</comment>
<accession>A0ABV7L2E4</accession>
<gene>
    <name evidence="1" type="ORF">ACFOGJ_16190</name>
</gene>
<dbReference type="EMBL" id="JBHRTR010000028">
    <property type="protein sequence ID" value="MFC3228785.1"/>
    <property type="molecule type" value="Genomic_DNA"/>
</dbReference>
<sequence length="321" mass="35789">MASPNPTYTEIVTTTIENRQRKLADNVTEHNALLRHLKSKGQIKTTSGGRVIVEELEYAENSTFQRYSGYEVLDISPSDIMTAAEFNWKQYAVNVTYSGLEAVIQNAGKEKFIDLVASRIRNAEKTMANNLAVDIYSDGTATSGKQIGGLELLVADSPTSGTVGGIDRGTYSWWQNNIVNTSTITASNIQTYMNQLWIETVRGADTPDLMVFDDAFFRLYWESLQANQRFTSDRRAAAGFTNILFMDQPVFFEKSGDGGIAANHGYFLNTDYIRLRVHPQRNMTPLREKTSVNQDATVIPILWAGNMTISNSARQGVLKNP</sequence>
<dbReference type="InterPro" id="IPR049718">
    <property type="entry name" value="AKO59007-like"/>
</dbReference>
<protein>
    <submittedName>
        <fullName evidence="1">Phage major capsid protein</fullName>
    </submittedName>
</protein>
<reference evidence="2" key="1">
    <citation type="journal article" date="2019" name="Int. J. Syst. Evol. Microbiol.">
        <title>The Global Catalogue of Microorganisms (GCM) 10K type strain sequencing project: providing services to taxonomists for standard genome sequencing and annotation.</title>
        <authorList>
            <consortium name="The Broad Institute Genomics Platform"/>
            <consortium name="The Broad Institute Genome Sequencing Center for Infectious Disease"/>
            <person name="Wu L."/>
            <person name="Ma J."/>
        </authorList>
    </citation>
    <scope>NUCLEOTIDE SEQUENCE [LARGE SCALE GENOMIC DNA]</scope>
    <source>
        <strain evidence="2">KCTC 42964</strain>
    </source>
</reference>
<proteinExistence type="predicted"/>
<dbReference type="RefSeq" id="WP_379902228.1">
    <property type="nucleotide sequence ID" value="NZ_JBHRTR010000028.1"/>
</dbReference>
<evidence type="ECO:0000313" key="2">
    <source>
        <dbReference type="Proteomes" id="UP001595528"/>
    </source>
</evidence>